<evidence type="ECO:0000313" key="2">
    <source>
        <dbReference type="Proteomes" id="UP001056120"/>
    </source>
</evidence>
<dbReference type="Proteomes" id="UP001056120">
    <property type="component" value="Linkage Group LG01"/>
</dbReference>
<proteinExistence type="predicted"/>
<organism evidence="1 2">
    <name type="scientific">Smallanthus sonchifolius</name>
    <dbReference type="NCBI Taxonomy" id="185202"/>
    <lineage>
        <taxon>Eukaryota</taxon>
        <taxon>Viridiplantae</taxon>
        <taxon>Streptophyta</taxon>
        <taxon>Embryophyta</taxon>
        <taxon>Tracheophyta</taxon>
        <taxon>Spermatophyta</taxon>
        <taxon>Magnoliopsida</taxon>
        <taxon>eudicotyledons</taxon>
        <taxon>Gunneridae</taxon>
        <taxon>Pentapetalae</taxon>
        <taxon>asterids</taxon>
        <taxon>campanulids</taxon>
        <taxon>Asterales</taxon>
        <taxon>Asteraceae</taxon>
        <taxon>Asteroideae</taxon>
        <taxon>Heliantheae alliance</taxon>
        <taxon>Millerieae</taxon>
        <taxon>Smallanthus</taxon>
    </lineage>
</organism>
<reference evidence="2" key="1">
    <citation type="journal article" date="2022" name="Mol. Ecol. Resour.">
        <title>The genomes of chicory, endive, great burdock and yacon provide insights into Asteraceae palaeo-polyploidization history and plant inulin production.</title>
        <authorList>
            <person name="Fan W."/>
            <person name="Wang S."/>
            <person name="Wang H."/>
            <person name="Wang A."/>
            <person name="Jiang F."/>
            <person name="Liu H."/>
            <person name="Zhao H."/>
            <person name="Xu D."/>
            <person name="Zhang Y."/>
        </authorList>
    </citation>
    <scope>NUCLEOTIDE SEQUENCE [LARGE SCALE GENOMIC DNA]</scope>
    <source>
        <strain evidence="2">cv. Yunnan</strain>
    </source>
</reference>
<gene>
    <name evidence="1" type="ORF">L1987_00165</name>
</gene>
<evidence type="ECO:0000313" key="1">
    <source>
        <dbReference type="EMBL" id="KAI3826122.1"/>
    </source>
</evidence>
<keyword evidence="2" id="KW-1185">Reference proteome</keyword>
<comment type="caution">
    <text evidence="1">The sequence shown here is derived from an EMBL/GenBank/DDBJ whole genome shotgun (WGS) entry which is preliminary data.</text>
</comment>
<reference evidence="1 2" key="2">
    <citation type="journal article" date="2022" name="Mol. Ecol. Resour.">
        <title>The genomes of chicory, endive, great burdock and yacon provide insights into Asteraceae paleo-polyploidization history and plant inulin production.</title>
        <authorList>
            <person name="Fan W."/>
            <person name="Wang S."/>
            <person name="Wang H."/>
            <person name="Wang A."/>
            <person name="Jiang F."/>
            <person name="Liu H."/>
            <person name="Zhao H."/>
            <person name="Xu D."/>
            <person name="Zhang Y."/>
        </authorList>
    </citation>
    <scope>NUCLEOTIDE SEQUENCE [LARGE SCALE GENOMIC DNA]</scope>
    <source>
        <strain evidence="2">cv. Yunnan</strain>
        <tissue evidence="1">Leaves</tissue>
    </source>
</reference>
<protein>
    <submittedName>
        <fullName evidence="1">Uncharacterized protein</fullName>
    </submittedName>
</protein>
<dbReference type="EMBL" id="CM042018">
    <property type="protein sequence ID" value="KAI3826122.1"/>
    <property type="molecule type" value="Genomic_DNA"/>
</dbReference>
<accession>A0ACB9K1K2</accession>
<sequence>MKTRNVTKASTRRKVDGPELLEAIRLTIINNLLQYNPESSAQLAMGEAFGVKAPTQKLDVDIATRIHVYDDNPEQRYLKMDGTFVFSIGPKPFS</sequence>
<name>A0ACB9K1K2_9ASTR</name>